<evidence type="ECO:0000256" key="1">
    <source>
        <dbReference type="SAM" id="SignalP"/>
    </source>
</evidence>
<dbReference type="GeneID" id="4584676"/>
<name>A1DN93_NEOFI</name>
<keyword evidence="3" id="KW-1185">Reference proteome</keyword>
<dbReference type="VEuPathDB" id="FungiDB:NFIA_056130"/>
<dbReference type="AlphaFoldDB" id="A1DN93"/>
<feature type="chain" id="PRO_5002634286" description="Secreted protein" evidence="1">
    <location>
        <begin position="22"/>
        <end position="161"/>
    </location>
</feature>
<feature type="signal peptide" evidence="1">
    <location>
        <begin position="1"/>
        <end position="21"/>
    </location>
</feature>
<organism evidence="2 3">
    <name type="scientific">Neosartorya fischeri (strain ATCC 1020 / DSM 3700 / CBS 544.65 / FGSC A1164 / JCM 1740 / NRRL 181 / WB 181)</name>
    <name type="common">Aspergillus fischerianus</name>
    <dbReference type="NCBI Taxonomy" id="331117"/>
    <lineage>
        <taxon>Eukaryota</taxon>
        <taxon>Fungi</taxon>
        <taxon>Dikarya</taxon>
        <taxon>Ascomycota</taxon>
        <taxon>Pezizomycotina</taxon>
        <taxon>Eurotiomycetes</taxon>
        <taxon>Eurotiomycetidae</taxon>
        <taxon>Eurotiales</taxon>
        <taxon>Aspergillaceae</taxon>
        <taxon>Aspergillus</taxon>
        <taxon>Aspergillus subgen. Fumigati</taxon>
    </lineage>
</organism>
<dbReference type="KEGG" id="nfi:NFIA_056130"/>
<evidence type="ECO:0000313" key="3">
    <source>
        <dbReference type="Proteomes" id="UP000006702"/>
    </source>
</evidence>
<proteinExistence type="predicted"/>
<dbReference type="EMBL" id="DS027698">
    <property type="protein sequence ID" value="EAW16264.1"/>
    <property type="molecule type" value="Genomic_DNA"/>
</dbReference>
<dbReference type="RefSeq" id="XP_001258161.1">
    <property type="nucleotide sequence ID" value="XM_001258160.1"/>
</dbReference>
<reference evidence="3" key="1">
    <citation type="journal article" date="2008" name="PLoS Genet.">
        <title>Genomic islands in the pathogenic filamentous fungus Aspergillus fumigatus.</title>
        <authorList>
            <person name="Fedorova N.D."/>
            <person name="Khaldi N."/>
            <person name="Joardar V.S."/>
            <person name="Maiti R."/>
            <person name="Amedeo P."/>
            <person name="Anderson M.J."/>
            <person name="Crabtree J."/>
            <person name="Silva J.C."/>
            <person name="Badger J.H."/>
            <person name="Albarraq A."/>
            <person name="Angiuoli S."/>
            <person name="Bussey H."/>
            <person name="Bowyer P."/>
            <person name="Cotty P.J."/>
            <person name="Dyer P.S."/>
            <person name="Egan A."/>
            <person name="Galens K."/>
            <person name="Fraser-Liggett C.M."/>
            <person name="Haas B.J."/>
            <person name="Inman J.M."/>
            <person name="Kent R."/>
            <person name="Lemieux S."/>
            <person name="Malavazi I."/>
            <person name="Orvis J."/>
            <person name="Roemer T."/>
            <person name="Ronning C.M."/>
            <person name="Sundaram J.P."/>
            <person name="Sutton G."/>
            <person name="Turner G."/>
            <person name="Venter J.C."/>
            <person name="White O.R."/>
            <person name="Whitty B.R."/>
            <person name="Youngman P."/>
            <person name="Wolfe K.H."/>
            <person name="Goldman G.H."/>
            <person name="Wortman J.R."/>
            <person name="Jiang B."/>
            <person name="Denning D.W."/>
            <person name="Nierman W.C."/>
        </authorList>
    </citation>
    <scope>NUCLEOTIDE SEQUENCE [LARGE SCALE GENOMIC DNA]</scope>
    <source>
        <strain evidence="3">ATCC 1020 / DSM 3700 / CBS 544.65 / FGSC A1164 / JCM 1740 / NRRL 181 / WB 181</strain>
    </source>
</reference>
<gene>
    <name evidence="2" type="ORF">NFIA_056130</name>
</gene>
<dbReference type="Proteomes" id="UP000006702">
    <property type="component" value="Unassembled WGS sequence"/>
</dbReference>
<protein>
    <recommendedName>
        <fullName evidence="4">Secreted protein</fullName>
    </recommendedName>
</protein>
<evidence type="ECO:0000313" key="2">
    <source>
        <dbReference type="EMBL" id="EAW16264.1"/>
    </source>
</evidence>
<dbReference type="HOGENOM" id="CLU_1644175_0_0_1"/>
<evidence type="ECO:0008006" key="4">
    <source>
        <dbReference type="Google" id="ProtNLM"/>
    </source>
</evidence>
<dbReference type="OrthoDB" id="4378027at2759"/>
<sequence>MFTLRSILGLSLMIAPTLVASFEDIYFGSYSGEGLGGTWRTPSQMGVCYYQVMVGDQSNCDGLRTNPADGSGGCPGQNFSGPNFCHMPIPGLPEGYELTATAVTAPLMMKQQTESGTLNITDKNNGNVKVGRCVYEYKKGPNCASTGSFLTNRFVHCYPDA</sequence>
<keyword evidence="1" id="KW-0732">Signal</keyword>
<accession>A1DN93</accession>